<evidence type="ECO:0000259" key="2">
    <source>
        <dbReference type="SMART" id="SM00530"/>
    </source>
</evidence>
<sequence>MNAPVHARLQENAMSQLGERLRAARESQGISLSQAAAETRILQRYLVALEDGDYQNLPGDVYVRGFIRNYAAFLGLSADELIDLYRYERGRTDPIRIVPATSNPRVRGCIAPSLVGVFFVVLALVGVTYLVLSATNRIGENAQLATIPTATIPPAPSPLPTALPEATPVPIIIPATATVAVAGGVIEPSPTSTQEPEAPIVLEVRIDPGDNPGSWLEIKTDGESVFRRVLAPGRSVRFTARRSVSVRAGNAAVVTVVINDQERRLGTRPGEVVTFEWPP</sequence>
<feature type="domain" description="HTH cro/C1-type" evidence="2">
    <location>
        <begin position="20"/>
        <end position="81"/>
    </location>
</feature>
<dbReference type="InterPro" id="IPR050400">
    <property type="entry name" value="Bact_Cytoskel_RodZ"/>
</dbReference>
<dbReference type="PANTHER" id="PTHR34475:SF1">
    <property type="entry name" value="CYTOSKELETON PROTEIN RODZ"/>
    <property type="match status" value="1"/>
</dbReference>
<dbReference type="Pfam" id="PF13464">
    <property type="entry name" value="RodZ_C"/>
    <property type="match status" value="1"/>
</dbReference>
<dbReference type="SUPFAM" id="SSF47413">
    <property type="entry name" value="lambda repressor-like DNA-binding domains"/>
    <property type="match status" value="1"/>
</dbReference>
<dbReference type="InterPro" id="IPR010982">
    <property type="entry name" value="Lambda_DNA-bd_dom_sf"/>
</dbReference>
<gene>
    <name evidence="3" type="ordered locus">Rcas_1282</name>
</gene>
<dbReference type="PANTHER" id="PTHR34475">
    <property type="match status" value="1"/>
</dbReference>
<dbReference type="Pfam" id="PF13413">
    <property type="entry name" value="HTH_25"/>
    <property type="match status" value="1"/>
</dbReference>
<dbReference type="GO" id="GO:0003677">
    <property type="term" value="F:DNA binding"/>
    <property type="evidence" value="ECO:0007669"/>
    <property type="project" value="InterPro"/>
</dbReference>
<dbReference type="eggNOG" id="COG1426">
    <property type="taxonomic scope" value="Bacteria"/>
</dbReference>
<keyword evidence="4" id="KW-1185">Reference proteome</keyword>
<dbReference type="KEGG" id="rca:Rcas_1282"/>
<keyword evidence="1" id="KW-0812">Transmembrane</keyword>
<feature type="transmembrane region" description="Helical" evidence="1">
    <location>
        <begin position="110"/>
        <end position="132"/>
    </location>
</feature>
<dbReference type="Gene3D" id="1.10.260.40">
    <property type="entry name" value="lambda repressor-like DNA-binding domains"/>
    <property type="match status" value="1"/>
</dbReference>
<name>A7NIS6_ROSCS</name>
<dbReference type="EMBL" id="CP000804">
    <property type="protein sequence ID" value="ABU57379.1"/>
    <property type="molecule type" value="Genomic_DNA"/>
</dbReference>
<keyword evidence="1" id="KW-0472">Membrane</keyword>
<dbReference type="AlphaFoldDB" id="A7NIS6"/>
<dbReference type="STRING" id="383372.Rcas_1282"/>
<organism evidence="3 4">
    <name type="scientific">Roseiflexus castenholzii (strain DSM 13941 / HLO8)</name>
    <dbReference type="NCBI Taxonomy" id="383372"/>
    <lineage>
        <taxon>Bacteria</taxon>
        <taxon>Bacillati</taxon>
        <taxon>Chloroflexota</taxon>
        <taxon>Chloroflexia</taxon>
        <taxon>Chloroflexales</taxon>
        <taxon>Roseiflexineae</taxon>
        <taxon>Roseiflexaceae</taxon>
        <taxon>Roseiflexus</taxon>
    </lineage>
</organism>
<protein>
    <submittedName>
        <fullName evidence="3">Transcriptional regulator, XRE family</fullName>
    </submittedName>
</protein>
<dbReference type="InterPro" id="IPR001387">
    <property type="entry name" value="Cro/C1-type_HTH"/>
</dbReference>
<evidence type="ECO:0000313" key="3">
    <source>
        <dbReference type="EMBL" id="ABU57379.1"/>
    </source>
</evidence>
<dbReference type="SMART" id="SM00530">
    <property type="entry name" value="HTH_XRE"/>
    <property type="match status" value="1"/>
</dbReference>
<dbReference type="HOGENOM" id="CLU_047530_1_1_0"/>
<dbReference type="Proteomes" id="UP000000263">
    <property type="component" value="Chromosome"/>
</dbReference>
<proteinExistence type="predicted"/>
<accession>A7NIS6</accession>
<evidence type="ECO:0000256" key="1">
    <source>
        <dbReference type="SAM" id="Phobius"/>
    </source>
</evidence>
<dbReference type="CDD" id="cd00093">
    <property type="entry name" value="HTH_XRE"/>
    <property type="match status" value="1"/>
</dbReference>
<evidence type="ECO:0000313" key="4">
    <source>
        <dbReference type="Proteomes" id="UP000000263"/>
    </source>
</evidence>
<dbReference type="InterPro" id="IPR025194">
    <property type="entry name" value="RodZ-like_C"/>
</dbReference>
<keyword evidence="1" id="KW-1133">Transmembrane helix</keyword>
<reference evidence="3 4" key="1">
    <citation type="submission" date="2007-08" db="EMBL/GenBank/DDBJ databases">
        <title>Complete sequence of Roseiflexus castenholzii DSM 13941.</title>
        <authorList>
            <consortium name="US DOE Joint Genome Institute"/>
            <person name="Copeland A."/>
            <person name="Lucas S."/>
            <person name="Lapidus A."/>
            <person name="Barry K."/>
            <person name="Glavina del Rio T."/>
            <person name="Dalin E."/>
            <person name="Tice H."/>
            <person name="Pitluck S."/>
            <person name="Thompson L.S."/>
            <person name="Brettin T."/>
            <person name="Bruce D."/>
            <person name="Detter J.C."/>
            <person name="Han C."/>
            <person name="Tapia R."/>
            <person name="Schmutz J."/>
            <person name="Larimer F."/>
            <person name="Land M."/>
            <person name="Hauser L."/>
            <person name="Kyrpides N."/>
            <person name="Mikhailova N."/>
            <person name="Bryant D.A."/>
            <person name="Hanada S."/>
            <person name="Tsukatani Y."/>
            <person name="Richardson P."/>
        </authorList>
    </citation>
    <scope>NUCLEOTIDE SEQUENCE [LARGE SCALE GENOMIC DNA]</scope>
    <source>
        <strain evidence="4">DSM 13941 / HLO8</strain>
    </source>
</reference>